<organism evidence="3 4">
    <name type="scientific">Rubrivivax gelatinosus</name>
    <name type="common">Rhodocyclus gelatinosus</name>
    <name type="synonym">Rhodopseudomonas gelatinosa</name>
    <dbReference type="NCBI Taxonomy" id="28068"/>
    <lineage>
        <taxon>Bacteria</taxon>
        <taxon>Pseudomonadati</taxon>
        <taxon>Pseudomonadota</taxon>
        <taxon>Betaproteobacteria</taxon>
        <taxon>Burkholderiales</taxon>
        <taxon>Sphaerotilaceae</taxon>
        <taxon>Rubrivivax</taxon>
    </lineage>
</organism>
<dbReference type="RefSeq" id="WP_132649256.1">
    <property type="nucleotide sequence ID" value="NZ_CP181386.1"/>
</dbReference>
<sequence length="157" mass="16317">MKQIRSSPAASVSDLMTAAQRLQARRLARAHTLLAPLGLTGARWQLLDAIVRAGEPQSAPQLAATLGLTRQGVQKQLDLLAADGLLGAQPNPRHRRSPRYGPGAAGQRLHASASALQAAWDARLAAGLPAAELADALGILKALHARLDDSLPVSPAG</sequence>
<dbReference type="PANTHER" id="PTHR33164:SF43">
    <property type="entry name" value="HTH-TYPE TRANSCRIPTIONAL REPRESSOR YETL"/>
    <property type="match status" value="1"/>
</dbReference>
<proteinExistence type="predicted"/>
<dbReference type="PANTHER" id="PTHR33164">
    <property type="entry name" value="TRANSCRIPTIONAL REGULATOR, MARR FAMILY"/>
    <property type="match status" value="1"/>
</dbReference>
<dbReference type="GO" id="GO:0003700">
    <property type="term" value="F:DNA-binding transcription factor activity"/>
    <property type="evidence" value="ECO:0007669"/>
    <property type="project" value="InterPro"/>
</dbReference>
<dbReference type="SMART" id="SM00347">
    <property type="entry name" value="HTH_MARR"/>
    <property type="match status" value="1"/>
</dbReference>
<dbReference type="GeneID" id="99685295"/>
<dbReference type="InterPro" id="IPR039422">
    <property type="entry name" value="MarR/SlyA-like"/>
</dbReference>
<dbReference type="Gene3D" id="1.10.10.10">
    <property type="entry name" value="Winged helix-like DNA-binding domain superfamily/Winged helix DNA-binding domain"/>
    <property type="match status" value="1"/>
</dbReference>
<protein>
    <submittedName>
        <fullName evidence="3">DNA-binding MarR family transcriptional regulator</fullName>
    </submittedName>
</protein>
<dbReference type="SUPFAM" id="SSF46785">
    <property type="entry name" value="Winged helix' DNA-binding domain"/>
    <property type="match status" value="1"/>
</dbReference>
<accession>A0A4R2LYP7</accession>
<dbReference type="InterPro" id="IPR036388">
    <property type="entry name" value="WH-like_DNA-bd_sf"/>
</dbReference>
<comment type="caution">
    <text evidence="3">The sequence shown here is derived from an EMBL/GenBank/DDBJ whole genome shotgun (WGS) entry which is preliminary data.</text>
</comment>
<feature type="region of interest" description="Disordered" evidence="1">
    <location>
        <begin position="86"/>
        <end position="106"/>
    </location>
</feature>
<dbReference type="GO" id="GO:0006950">
    <property type="term" value="P:response to stress"/>
    <property type="evidence" value="ECO:0007669"/>
    <property type="project" value="TreeGrafter"/>
</dbReference>
<evidence type="ECO:0000256" key="1">
    <source>
        <dbReference type="SAM" id="MobiDB-lite"/>
    </source>
</evidence>
<keyword evidence="3" id="KW-0238">DNA-binding</keyword>
<name>A0A4R2LYP7_RUBGE</name>
<dbReference type="AlphaFoldDB" id="A0A4R2LYP7"/>
<evidence type="ECO:0000259" key="2">
    <source>
        <dbReference type="PROSITE" id="PS50995"/>
    </source>
</evidence>
<dbReference type="EMBL" id="SLXD01000015">
    <property type="protein sequence ID" value="TCO99291.1"/>
    <property type="molecule type" value="Genomic_DNA"/>
</dbReference>
<feature type="domain" description="HTH marR-type" evidence="2">
    <location>
        <begin position="8"/>
        <end position="145"/>
    </location>
</feature>
<reference evidence="3 4" key="1">
    <citation type="submission" date="2019-03" db="EMBL/GenBank/DDBJ databases">
        <title>Genomic Encyclopedia of Type Strains, Phase IV (KMG-IV): sequencing the most valuable type-strain genomes for metagenomic binning, comparative biology and taxonomic classification.</title>
        <authorList>
            <person name="Goeker M."/>
        </authorList>
    </citation>
    <scope>NUCLEOTIDE SEQUENCE [LARGE SCALE GENOMIC DNA]</scope>
    <source>
        <strain evidence="3 4">DSM 1709</strain>
    </source>
</reference>
<dbReference type="InterPro" id="IPR036390">
    <property type="entry name" value="WH_DNA-bd_sf"/>
</dbReference>
<dbReference type="InterPro" id="IPR000835">
    <property type="entry name" value="HTH_MarR-typ"/>
</dbReference>
<dbReference type="PROSITE" id="PS50995">
    <property type="entry name" value="HTH_MARR_2"/>
    <property type="match status" value="1"/>
</dbReference>
<gene>
    <name evidence="3" type="ORF">EV684_11584</name>
</gene>
<evidence type="ECO:0000313" key="4">
    <source>
        <dbReference type="Proteomes" id="UP000295106"/>
    </source>
</evidence>
<dbReference type="Pfam" id="PF12802">
    <property type="entry name" value="MarR_2"/>
    <property type="match status" value="1"/>
</dbReference>
<evidence type="ECO:0000313" key="3">
    <source>
        <dbReference type="EMBL" id="TCO99291.1"/>
    </source>
</evidence>
<dbReference type="Proteomes" id="UP000295106">
    <property type="component" value="Unassembled WGS sequence"/>
</dbReference>
<dbReference type="GO" id="GO:0003677">
    <property type="term" value="F:DNA binding"/>
    <property type="evidence" value="ECO:0007669"/>
    <property type="project" value="UniProtKB-KW"/>
</dbReference>
<dbReference type="OrthoDB" id="5511415at2"/>